<keyword evidence="9" id="KW-1185">Reference proteome</keyword>
<evidence type="ECO:0000256" key="5">
    <source>
        <dbReference type="ARBA" id="ARBA00022840"/>
    </source>
</evidence>
<evidence type="ECO:0000256" key="6">
    <source>
        <dbReference type="PIRNR" id="PIRNR000535"/>
    </source>
</evidence>
<dbReference type="GO" id="GO:0005829">
    <property type="term" value="C:cytosol"/>
    <property type="evidence" value="ECO:0007669"/>
    <property type="project" value="TreeGrafter"/>
</dbReference>
<gene>
    <name evidence="8" type="primary">pfkB</name>
    <name evidence="8" type="ORF">OEV98_12765</name>
</gene>
<comment type="caution">
    <text evidence="8">The sequence shown here is derived from an EMBL/GenBank/DDBJ whole genome shotgun (WGS) entry which is preliminary data.</text>
</comment>
<evidence type="ECO:0000256" key="4">
    <source>
        <dbReference type="ARBA" id="ARBA00022777"/>
    </source>
</evidence>
<dbReference type="GO" id="GO:0016052">
    <property type="term" value="P:carbohydrate catabolic process"/>
    <property type="evidence" value="ECO:0007669"/>
    <property type="project" value="UniProtKB-ARBA"/>
</dbReference>
<evidence type="ECO:0000256" key="2">
    <source>
        <dbReference type="ARBA" id="ARBA00022679"/>
    </source>
</evidence>
<protein>
    <recommendedName>
        <fullName evidence="6">Tagatose-6-phosphate kinase</fullName>
        <ecNumber evidence="6">2.7.1.144</ecNumber>
    </recommendedName>
</protein>
<evidence type="ECO:0000259" key="7">
    <source>
        <dbReference type="Pfam" id="PF00294"/>
    </source>
</evidence>
<dbReference type="NCBIfam" id="TIGR03168">
    <property type="entry name" value="1-PFK"/>
    <property type="match status" value="1"/>
</dbReference>
<dbReference type="GO" id="GO:0005524">
    <property type="term" value="F:ATP binding"/>
    <property type="evidence" value="ECO:0007669"/>
    <property type="project" value="UniProtKB-KW"/>
</dbReference>
<dbReference type="PANTHER" id="PTHR46566:SF1">
    <property type="entry name" value="1-PHOSPHOFRUCTOKINASE"/>
    <property type="match status" value="1"/>
</dbReference>
<keyword evidence="5 6" id="KW-0067">ATP-binding</keyword>
<dbReference type="GO" id="GO:0044281">
    <property type="term" value="P:small molecule metabolic process"/>
    <property type="evidence" value="ECO:0007669"/>
    <property type="project" value="UniProtKB-ARBA"/>
</dbReference>
<keyword evidence="2 6" id="KW-0808">Transferase</keyword>
<evidence type="ECO:0000313" key="9">
    <source>
        <dbReference type="Proteomes" id="UP001209318"/>
    </source>
</evidence>
<dbReference type="Proteomes" id="UP001209318">
    <property type="component" value="Unassembled WGS sequence"/>
</dbReference>
<keyword evidence="6" id="KW-0423">Lactose metabolism</keyword>
<comment type="pathway">
    <text evidence="6">Carbohydrate metabolism; D-tagatose 6-phosphate degradation; D-glyceraldehyde 3-phosphate and glycerone phosphate from D-tagatose 6-phosphate: step 1/2.</text>
</comment>
<organism evidence="8 9">
    <name type="scientific">Perspicuibacillus lycopersici</name>
    <dbReference type="NCBI Taxonomy" id="1325689"/>
    <lineage>
        <taxon>Bacteria</taxon>
        <taxon>Bacillati</taxon>
        <taxon>Bacillota</taxon>
        <taxon>Bacilli</taxon>
        <taxon>Bacillales</taxon>
        <taxon>Bacillaceae</taxon>
        <taxon>Perspicuibacillus</taxon>
    </lineage>
</organism>
<evidence type="ECO:0000256" key="3">
    <source>
        <dbReference type="ARBA" id="ARBA00022741"/>
    </source>
</evidence>
<reference evidence="8" key="1">
    <citation type="submission" date="2022-10" db="EMBL/GenBank/DDBJ databases">
        <title>Description of Fervidibacillus gen. nov. in the family Fervidibacillaceae fam. nov. with two species, Fervidibacillus albus sp. nov., and Fervidibacillus halotolerans sp. nov., isolated from tidal flat sediments.</title>
        <authorList>
            <person name="Kwon K.K."/>
            <person name="Yang S.-H."/>
        </authorList>
    </citation>
    <scope>NUCLEOTIDE SEQUENCE</scope>
    <source>
        <strain evidence="8">JCM 19140</strain>
    </source>
</reference>
<keyword evidence="4" id="KW-0418">Kinase</keyword>
<comment type="catalytic activity">
    <reaction evidence="6">
        <text>D-tagatofuranose 6-phosphate + ATP = D-tagatofuranose 1,6-bisphosphate + ADP + H(+)</text>
        <dbReference type="Rhea" id="RHEA:12420"/>
        <dbReference type="ChEBI" id="CHEBI:15378"/>
        <dbReference type="ChEBI" id="CHEBI:30616"/>
        <dbReference type="ChEBI" id="CHEBI:58694"/>
        <dbReference type="ChEBI" id="CHEBI:58695"/>
        <dbReference type="ChEBI" id="CHEBI:456216"/>
        <dbReference type="EC" id="2.7.1.144"/>
    </reaction>
</comment>
<dbReference type="InterPro" id="IPR011611">
    <property type="entry name" value="PfkB_dom"/>
</dbReference>
<dbReference type="InterPro" id="IPR022463">
    <property type="entry name" value="1-PFruKinase"/>
</dbReference>
<dbReference type="PANTHER" id="PTHR46566">
    <property type="entry name" value="1-PHOSPHOFRUCTOKINASE-RELATED"/>
    <property type="match status" value="1"/>
</dbReference>
<keyword evidence="3 6" id="KW-0547">Nucleotide-binding</keyword>
<dbReference type="GO" id="GO:0005988">
    <property type="term" value="P:lactose metabolic process"/>
    <property type="evidence" value="ECO:0007669"/>
    <property type="project" value="UniProtKB-KW"/>
</dbReference>
<dbReference type="EMBL" id="JAOUSF010000004">
    <property type="protein sequence ID" value="MCU9614409.1"/>
    <property type="molecule type" value="Genomic_DNA"/>
</dbReference>
<evidence type="ECO:0000313" key="8">
    <source>
        <dbReference type="EMBL" id="MCU9614409.1"/>
    </source>
</evidence>
<dbReference type="InterPro" id="IPR029056">
    <property type="entry name" value="Ribokinase-like"/>
</dbReference>
<dbReference type="PIRSF" id="PIRSF000535">
    <property type="entry name" value="1PFK/6PFK/LacC"/>
    <property type="match status" value="1"/>
</dbReference>
<dbReference type="Gene3D" id="3.40.1190.20">
    <property type="match status" value="1"/>
</dbReference>
<dbReference type="AlphaFoldDB" id="A0AAE3LRA5"/>
<sequence>MIYTCTLNPAIDLFVNIDTLKPNVVNRTNAEDYIPNGKAINISFILKRMGVNNTALGFIGGFTGSFIKNELEYQGITTNFIEVDGITRVNTFVRDRENEYKIVNKGPVIPQNKTVEMLEKICEIPAGSLLFVSGSLPRGVSENIFEEIAKISKKNNVKLVLDISSKKLLDCLHYQPYLIKPNEEELADLFEKDSLTEKDIMELSEVLLTKGAQNVLVSLGDKGSLFLSEEKVLRVSAPQGNAVNTACAGDALLGSFVGKLVQGSSLEEALIFASATGASTAFTSGLSDLTDVNELIKEIKIKQLNLNVS</sequence>
<dbReference type="Pfam" id="PF00294">
    <property type="entry name" value="PfkB"/>
    <property type="match status" value="1"/>
</dbReference>
<comment type="similarity">
    <text evidence="1">Belongs to the carbohydrate kinase pfkB family.</text>
</comment>
<accession>A0AAE3LRA5</accession>
<dbReference type="SUPFAM" id="SSF53613">
    <property type="entry name" value="Ribokinase-like"/>
    <property type="match status" value="1"/>
</dbReference>
<dbReference type="GO" id="GO:0008662">
    <property type="term" value="F:1-phosphofructokinase activity"/>
    <property type="evidence" value="ECO:0007669"/>
    <property type="project" value="InterPro"/>
</dbReference>
<dbReference type="EC" id="2.7.1.144" evidence="6"/>
<comment type="similarity">
    <text evidence="6">Belongs to the carbohydrate kinase PfkB family. LacC subfamily.</text>
</comment>
<dbReference type="InterPro" id="IPR017583">
    <property type="entry name" value="Tagatose/fructose_Pkinase"/>
</dbReference>
<dbReference type="NCBIfam" id="TIGR03828">
    <property type="entry name" value="pfkB"/>
    <property type="match status" value="1"/>
</dbReference>
<feature type="domain" description="Carbohydrate kinase PfkB" evidence="7">
    <location>
        <begin position="17"/>
        <end position="287"/>
    </location>
</feature>
<dbReference type="GO" id="GO:0009024">
    <property type="term" value="F:tagatose-6-phosphate kinase activity"/>
    <property type="evidence" value="ECO:0007669"/>
    <property type="project" value="UniProtKB-EC"/>
</dbReference>
<evidence type="ECO:0000256" key="1">
    <source>
        <dbReference type="ARBA" id="ARBA00005380"/>
    </source>
</evidence>
<dbReference type="FunFam" id="3.40.1190.20:FF:000001">
    <property type="entry name" value="Phosphofructokinase"/>
    <property type="match status" value="1"/>
</dbReference>
<name>A0AAE3LRA5_9BACI</name>
<proteinExistence type="inferred from homology"/>
<dbReference type="CDD" id="cd01164">
    <property type="entry name" value="FruK_PfkB_like"/>
    <property type="match status" value="1"/>
</dbReference>
<dbReference type="RefSeq" id="WP_263073970.1">
    <property type="nucleotide sequence ID" value="NZ_JAOUSF010000004.1"/>
</dbReference>